<dbReference type="EMBL" id="BNAV01000001">
    <property type="protein sequence ID" value="GHF32119.1"/>
    <property type="molecule type" value="Genomic_DNA"/>
</dbReference>
<protein>
    <submittedName>
        <fullName evidence="1">Uncharacterized protein</fullName>
    </submittedName>
</protein>
<accession>A0A8H9ISF8</accession>
<reference evidence="1" key="1">
    <citation type="journal article" date="2014" name="Int. J. Syst. Evol. Microbiol.">
        <title>Complete genome sequence of Corynebacterium casei LMG S-19264T (=DSM 44701T), isolated from a smear-ripened cheese.</title>
        <authorList>
            <consortium name="US DOE Joint Genome Institute (JGI-PGF)"/>
            <person name="Walter F."/>
            <person name="Albersmeier A."/>
            <person name="Kalinowski J."/>
            <person name="Ruckert C."/>
        </authorList>
    </citation>
    <scope>NUCLEOTIDE SEQUENCE</scope>
    <source>
        <strain evidence="1">CGMCC 4.7679</strain>
    </source>
</reference>
<proteinExistence type="predicted"/>
<dbReference type="AlphaFoldDB" id="A0A8H9ISF8"/>
<reference evidence="1" key="2">
    <citation type="submission" date="2020-09" db="EMBL/GenBank/DDBJ databases">
        <authorList>
            <person name="Sun Q."/>
            <person name="Zhou Y."/>
        </authorList>
    </citation>
    <scope>NUCLEOTIDE SEQUENCE</scope>
    <source>
        <strain evidence="1">CGMCC 4.7679</strain>
    </source>
</reference>
<keyword evidence="2" id="KW-1185">Reference proteome</keyword>
<evidence type="ECO:0000313" key="2">
    <source>
        <dbReference type="Proteomes" id="UP000658656"/>
    </source>
</evidence>
<gene>
    <name evidence="1" type="ORF">GCM10017566_00750</name>
</gene>
<name>A0A8H9ISF8_9PSEU</name>
<evidence type="ECO:0000313" key="1">
    <source>
        <dbReference type="EMBL" id="GHF32119.1"/>
    </source>
</evidence>
<comment type="caution">
    <text evidence="1">The sequence shown here is derived from an EMBL/GenBank/DDBJ whole genome shotgun (WGS) entry which is preliminary data.</text>
</comment>
<dbReference type="Proteomes" id="UP000658656">
    <property type="component" value="Unassembled WGS sequence"/>
</dbReference>
<sequence length="46" mass="4871">MEPAKRPSGPKTRIIAPPVAAATVSIRWQASSGPSRNPLNVPAKYT</sequence>
<organism evidence="1 2">
    <name type="scientific">Amycolatopsis bartoniae</name>
    <dbReference type="NCBI Taxonomy" id="941986"/>
    <lineage>
        <taxon>Bacteria</taxon>
        <taxon>Bacillati</taxon>
        <taxon>Actinomycetota</taxon>
        <taxon>Actinomycetes</taxon>
        <taxon>Pseudonocardiales</taxon>
        <taxon>Pseudonocardiaceae</taxon>
        <taxon>Amycolatopsis</taxon>
    </lineage>
</organism>